<evidence type="ECO:0000256" key="2">
    <source>
        <dbReference type="ARBA" id="ARBA00022723"/>
    </source>
</evidence>
<feature type="binding site" evidence="3">
    <location>
        <position position="53"/>
    </location>
    <ligand>
        <name>a divalent metal cation</name>
        <dbReference type="ChEBI" id="CHEBI:60240"/>
    </ligand>
</feature>
<evidence type="ECO:0000256" key="3">
    <source>
        <dbReference type="PIRSR" id="PIRSR607837-1"/>
    </source>
</evidence>
<dbReference type="Gene3D" id="1.20.120.450">
    <property type="entry name" value="dinb family like domain"/>
    <property type="match status" value="1"/>
</dbReference>
<dbReference type="InterPro" id="IPR007837">
    <property type="entry name" value="DinB"/>
</dbReference>
<comment type="caution">
    <text evidence="4">The sequence shown here is derived from an EMBL/GenBank/DDBJ whole genome shotgun (WGS) entry which is preliminary data.</text>
</comment>
<feature type="binding site" evidence="3">
    <location>
        <position position="140"/>
    </location>
    <ligand>
        <name>a divalent metal cation</name>
        <dbReference type="ChEBI" id="CHEBI:60240"/>
    </ligand>
</feature>
<dbReference type="Proteomes" id="UP000664144">
    <property type="component" value="Unassembled WGS sequence"/>
</dbReference>
<sequence length="174" mass="19286">MLTETLAHLAHTLLPELEDELQTTRRVLARVPEAQFGWQPHPKSMTLGVLTAHLTDLMGGIANTLHTTEIDVMQFETSAEEQPTTTQQLLERLDAHGAAAQAAITAATPSDFEQLWSLCSGEQVLLRQTRAEIIRHLISHMAHHRGQLSVYLRLLDVPVPPIYGPSADEPMFQG</sequence>
<dbReference type="GO" id="GO:0046872">
    <property type="term" value="F:metal ion binding"/>
    <property type="evidence" value="ECO:0007669"/>
    <property type="project" value="UniProtKB-KW"/>
</dbReference>
<comment type="similarity">
    <text evidence="1">Belongs to the DinB family.</text>
</comment>
<organism evidence="4 5">
    <name type="scientific">Hymenobacter telluris</name>
    <dbReference type="NCBI Taxonomy" id="2816474"/>
    <lineage>
        <taxon>Bacteria</taxon>
        <taxon>Pseudomonadati</taxon>
        <taxon>Bacteroidota</taxon>
        <taxon>Cytophagia</taxon>
        <taxon>Cytophagales</taxon>
        <taxon>Hymenobacteraceae</taxon>
        <taxon>Hymenobacter</taxon>
    </lineage>
</organism>
<name>A0A939J9T6_9BACT</name>
<evidence type="ECO:0000256" key="1">
    <source>
        <dbReference type="ARBA" id="ARBA00008635"/>
    </source>
</evidence>
<evidence type="ECO:0000313" key="4">
    <source>
        <dbReference type="EMBL" id="MBO0359154.1"/>
    </source>
</evidence>
<proteinExistence type="inferred from homology"/>
<dbReference type="Pfam" id="PF05163">
    <property type="entry name" value="DinB"/>
    <property type="match status" value="1"/>
</dbReference>
<reference evidence="4" key="1">
    <citation type="submission" date="2021-03" db="EMBL/GenBank/DDBJ databases">
        <authorList>
            <person name="Kim M.K."/>
        </authorList>
    </citation>
    <scope>NUCLEOTIDE SEQUENCE</scope>
    <source>
        <strain evidence="4">BT186</strain>
    </source>
</reference>
<dbReference type="SUPFAM" id="SSF109854">
    <property type="entry name" value="DinB/YfiT-like putative metalloenzymes"/>
    <property type="match status" value="1"/>
</dbReference>
<gene>
    <name evidence="4" type="ORF">J0X19_14430</name>
</gene>
<dbReference type="AlphaFoldDB" id="A0A939J9T6"/>
<dbReference type="InterPro" id="IPR034660">
    <property type="entry name" value="DinB/YfiT-like"/>
</dbReference>
<keyword evidence="5" id="KW-1185">Reference proteome</keyword>
<protein>
    <submittedName>
        <fullName evidence="4">DinB family protein</fullName>
    </submittedName>
</protein>
<dbReference type="RefSeq" id="WP_206985081.1">
    <property type="nucleotide sequence ID" value="NZ_JAFLQZ010000009.1"/>
</dbReference>
<evidence type="ECO:0000313" key="5">
    <source>
        <dbReference type="Proteomes" id="UP000664144"/>
    </source>
</evidence>
<feature type="binding site" evidence="3">
    <location>
        <position position="144"/>
    </location>
    <ligand>
        <name>a divalent metal cation</name>
        <dbReference type="ChEBI" id="CHEBI:60240"/>
    </ligand>
</feature>
<accession>A0A939J9T6</accession>
<keyword evidence="2 3" id="KW-0479">Metal-binding</keyword>
<dbReference type="EMBL" id="JAFLQZ010000009">
    <property type="protein sequence ID" value="MBO0359154.1"/>
    <property type="molecule type" value="Genomic_DNA"/>
</dbReference>